<evidence type="ECO:0000256" key="10">
    <source>
        <dbReference type="ARBA" id="ARBA00022906"/>
    </source>
</evidence>
<reference evidence="26" key="1">
    <citation type="submission" date="2022-10" db="EMBL/GenBank/DDBJ databases">
        <title>Genome assembly of Pristionchus species.</title>
        <authorList>
            <person name="Yoshida K."/>
            <person name="Sommer R.J."/>
        </authorList>
    </citation>
    <scope>NUCLEOTIDE SEQUENCE [LARGE SCALE GENOMIC DNA]</scope>
    <source>
        <strain evidence="26">RS5460</strain>
    </source>
</reference>
<accession>A0AAN4ZKC7</accession>
<feature type="region of interest" description="Disordered" evidence="22">
    <location>
        <begin position="67"/>
        <end position="86"/>
    </location>
</feature>
<feature type="non-terminal residue" evidence="25">
    <location>
        <position position="1"/>
    </location>
</feature>
<keyword evidence="13" id="KW-0406">Ion transport</keyword>
<evidence type="ECO:0000256" key="19">
    <source>
        <dbReference type="ARBA" id="ARBA00034845"/>
    </source>
</evidence>
<sequence>SLFSSSRAVQSAAALTQPCPLFSLTMATLILKVPPSAFSGAVNQVLRLGLRYRANCTIVSSAARFASTTGGGEEQGGETGIPLPTDTLDHLTHKEKKRLFRVARASRRNKTYDNDKIDKLSAMATYNLSEKDLEGLPTAPRPAKTYTTEASNRPIYALTDVYQRAIKKHGSIEAIATQRRPIVDMRKNLTDTERMRLRMRVEAANADVHAGADRVVGIAFTLNTCDMLFKFGAAYLTGSKSLFAEAIHSTMDTFNQLILLLGIRYSGKTPDGQFPYGYGNLRYVTSLISGCGILGFGCGLSMYHGISGLLHPTALEPLTYAYYALFMSLCFQGTSAVFAFREANRKAKLAGMPLISYVRTSADPSLNVVLLEDTAAVTGGLIALCAISASSILNSPIPDSCGSIAIGALLGTVALFIIRTNAAHLVGRSLPDRITNDIVARLSNDPVVRSVHDVKTTSLGVEHSRFKAEIDFDGRAITRAYLKGEADTEMMLREAQSLKNTAQLEEFMEEHGERIIDRVGDEIDRIEGEITKKHKDIRHVDLEAL</sequence>
<dbReference type="GO" id="GO:0006829">
    <property type="term" value="P:zinc ion transport"/>
    <property type="evidence" value="ECO:0007669"/>
    <property type="project" value="UniProtKB-KW"/>
</dbReference>
<dbReference type="SUPFAM" id="SSF161111">
    <property type="entry name" value="Cation efflux protein transmembrane domain-like"/>
    <property type="match status" value="1"/>
</dbReference>
<evidence type="ECO:0000256" key="2">
    <source>
        <dbReference type="ARBA" id="ARBA00004225"/>
    </source>
</evidence>
<dbReference type="GO" id="GO:0005783">
    <property type="term" value="C:endoplasmic reticulum"/>
    <property type="evidence" value="ECO:0007669"/>
    <property type="project" value="UniProtKB-SubCell"/>
</dbReference>
<dbReference type="NCBIfam" id="TIGR01297">
    <property type="entry name" value="CDF"/>
    <property type="match status" value="1"/>
</dbReference>
<feature type="compositionally biased region" description="Gly residues" evidence="22">
    <location>
        <begin position="69"/>
        <end position="79"/>
    </location>
</feature>
<keyword evidence="14" id="KW-0496">Mitochondrion</keyword>
<dbReference type="InterPro" id="IPR009061">
    <property type="entry name" value="DNA-bd_dom_put_sf"/>
</dbReference>
<dbReference type="CDD" id="cd21075">
    <property type="entry name" value="DBD_XPA-like"/>
    <property type="match status" value="1"/>
</dbReference>
<comment type="caution">
    <text evidence="25">The sequence shown here is derived from an EMBL/GenBank/DDBJ whole genome shotgun (WGS) entry which is preliminary data.</text>
</comment>
<evidence type="ECO:0000256" key="8">
    <source>
        <dbReference type="ARBA" id="ARBA00022824"/>
    </source>
</evidence>
<dbReference type="GO" id="GO:0031966">
    <property type="term" value="C:mitochondrial membrane"/>
    <property type="evidence" value="ECO:0007669"/>
    <property type="project" value="UniProtKB-SubCell"/>
</dbReference>
<keyword evidence="15 23" id="KW-0472">Membrane</keyword>
<dbReference type="GO" id="GO:0005634">
    <property type="term" value="C:nucleus"/>
    <property type="evidence" value="ECO:0007669"/>
    <property type="project" value="UniProtKB-SubCell"/>
</dbReference>
<evidence type="ECO:0000256" key="12">
    <source>
        <dbReference type="ARBA" id="ARBA00023015"/>
    </source>
</evidence>
<keyword evidence="5" id="KW-0813">Transport</keyword>
<keyword evidence="8" id="KW-0256">Endoplasmic reticulum</keyword>
<protein>
    <recommendedName>
        <fullName evidence="19">Proton-coupled zinc antiporter SLC30A9, mitochondrial</fullName>
    </recommendedName>
    <alternativeName>
        <fullName evidence="18">Solute carrier family 30 member 9</fullName>
    </alternativeName>
    <alternativeName>
        <fullName evidence="20">Zinc transporter 9</fullName>
    </alternativeName>
</protein>
<evidence type="ECO:0000256" key="17">
    <source>
        <dbReference type="ARBA" id="ARBA00023242"/>
    </source>
</evidence>
<dbReference type="GO" id="GO:0008324">
    <property type="term" value="F:monoatomic cation transmembrane transporter activity"/>
    <property type="evidence" value="ECO:0007669"/>
    <property type="project" value="InterPro"/>
</dbReference>
<dbReference type="InterPro" id="IPR027469">
    <property type="entry name" value="Cation_efflux_TMD_sf"/>
</dbReference>
<dbReference type="Proteomes" id="UP001328107">
    <property type="component" value="Unassembled WGS sequence"/>
</dbReference>
<evidence type="ECO:0000256" key="23">
    <source>
        <dbReference type="SAM" id="Phobius"/>
    </source>
</evidence>
<evidence type="ECO:0000256" key="5">
    <source>
        <dbReference type="ARBA" id="ARBA00022448"/>
    </source>
</evidence>
<dbReference type="AlphaFoldDB" id="A0AAN4ZKC7"/>
<keyword evidence="9" id="KW-0862">Zinc</keyword>
<comment type="similarity">
    <text evidence="4">Belongs to the cation diffusion facilitator (CDF) transporter (TC 2.A.4) family. SLC30A subfamily.</text>
</comment>
<dbReference type="PANTHER" id="PTHR13414:SF9">
    <property type="entry name" value="PROTON-COUPLED ZINC ANTIPORTER SLC30A9, MITOCHONDRIAL"/>
    <property type="match status" value="1"/>
</dbReference>
<dbReference type="Gene3D" id="3.90.530.10">
    <property type="entry name" value="XPA C-terminal domain"/>
    <property type="match status" value="1"/>
</dbReference>
<dbReference type="PANTHER" id="PTHR13414">
    <property type="entry name" value="HUEL-CATION TRANSPORTER"/>
    <property type="match status" value="1"/>
</dbReference>
<evidence type="ECO:0000256" key="3">
    <source>
        <dbReference type="ARBA" id="ARBA00004240"/>
    </source>
</evidence>
<keyword evidence="16" id="KW-0804">Transcription</keyword>
<dbReference type="Pfam" id="PF01545">
    <property type="entry name" value="Cation_efflux"/>
    <property type="match status" value="1"/>
</dbReference>
<keyword evidence="12" id="KW-0805">Transcription regulation</keyword>
<evidence type="ECO:0000256" key="21">
    <source>
        <dbReference type="ARBA" id="ARBA00048349"/>
    </source>
</evidence>
<evidence type="ECO:0000256" key="1">
    <source>
        <dbReference type="ARBA" id="ARBA00004123"/>
    </source>
</evidence>
<keyword evidence="10" id="KW-0864">Zinc transport</keyword>
<evidence type="ECO:0000313" key="26">
    <source>
        <dbReference type="Proteomes" id="UP001328107"/>
    </source>
</evidence>
<organism evidence="25 26">
    <name type="scientific">Pristionchus mayeri</name>
    <dbReference type="NCBI Taxonomy" id="1317129"/>
    <lineage>
        <taxon>Eukaryota</taxon>
        <taxon>Metazoa</taxon>
        <taxon>Ecdysozoa</taxon>
        <taxon>Nematoda</taxon>
        <taxon>Chromadorea</taxon>
        <taxon>Rhabditida</taxon>
        <taxon>Rhabditina</taxon>
        <taxon>Diplogasteromorpha</taxon>
        <taxon>Diplogasteroidea</taxon>
        <taxon>Neodiplogasteridae</taxon>
        <taxon>Pristionchus</taxon>
    </lineage>
</organism>
<evidence type="ECO:0000256" key="18">
    <source>
        <dbReference type="ARBA" id="ARBA00033405"/>
    </source>
</evidence>
<keyword evidence="7 23" id="KW-0812">Transmembrane</keyword>
<evidence type="ECO:0000313" key="25">
    <source>
        <dbReference type="EMBL" id="GMR42907.1"/>
    </source>
</evidence>
<evidence type="ECO:0000256" key="9">
    <source>
        <dbReference type="ARBA" id="ARBA00022833"/>
    </source>
</evidence>
<evidence type="ECO:0000256" key="14">
    <source>
        <dbReference type="ARBA" id="ARBA00023128"/>
    </source>
</evidence>
<feature type="transmembrane region" description="Helical" evidence="23">
    <location>
        <begin position="318"/>
        <end position="340"/>
    </location>
</feature>
<dbReference type="GO" id="GO:0015297">
    <property type="term" value="F:antiporter activity"/>
    <property type="evidence" value="ECO:0007669"/>
    <property type="project" value="UniProtKB-KW"/>
</dbReference>
<keyword evidence="26" id="KW-1185">Reference proteome</keyword>
<dbReference type="EMBL" id="BTRK01000003">
    <property type="protein sequence ID" value="GMR42907.1"/>
    <property type="molecule type" value="Genomic_DNA"/>
</dbReference>
<evidence type="ECO:0000256" key="13">
    <source>
        <dbReference type="ARBA" id="ARBA00023065"/>
    </source>
</evidence>
<evidence type="ECO:0000256" key="20">
    <source>
        <dbReference type="ARBA" id="ARBA00034922"/>
    </source>
</evidence>
<feature type="domain" description="Cation efflux protein transmembrane" evidence="24">
    <location>
        <begin position="218"/>
        <end position="425"/>
    </location>
</feature>
<proteinExistence type="inferred from homology"/>
<dbReference type="InterPro" id="IPR040177">
    <property type="entry name" value="SLC30A9"/>
</dbReference>
<dbReference type="Gene3D" id="1.20.1510.10">
    <property type="entry name" value="Cation efflux protein transmembrane domain"/>
    <property type="match status" value="1"/>
</dbReference>
<evidence type="ECO:0000256" key="22">
    <source>
        <dbReference type="SAM" id="MobiDB-lite"/>
    </source>
</evidence>
<keyword evidence="6" id="KW-0050">Antiport</keyword>
<comment type="subcellular location">
    <subcellularLocation>
        <location evidence="3">Endoplasmic reticulum</location>
    </subcellularLocation>
    <subcellularLocation>
        <location evidence="2">Mitochondrion membrane</location>
        <topology evidence="2">Multi-pass membrane protein</topology>
    </subcellularLocation>
    <subcellularLocation>
        <location evidence="1">Nucleus</location>
    </subcellularLocation>
</comment>
<keyword evidence="11 23" id="KW-1133">Transmembrane helix</keyword>
<evidence type="ECO:0000256" key="15">
    <source>
        <dbReference type="ARBA" id="ARBA00023136"/>
    </source>
</evidence>
<evidence type="ECO:0000256" key="4">
    <source>
        <dbReference type="ARBA" id="ARBA00008873"/>
    </source>
</evidence>
<name>A0AAN4ZKC7_9BILA</name>
<feature type="transmembrane region" description="Helical" evidence="23">
    <location>
        <begin position="283"/>
        <end position="306"/>
    </location>
</feature>
<gene>
    <name evidence="25" type="ORF">PMAYCL1PPCAC_13102</name>
</gene>
<dbReference type="InterPro" id="IPR037129">
    <property type="entry name" value="XPA_sf"/>
</dbReference>
<comment type="catalytic activity">
    <reaction evidence="21">
        <text>Zn(2+)(in) + 2 H(+)(out) = Zn(2+)(out) + 2 H(+)(in)</text>
        <dbReference type="Rhea" id="RHEA:72627"/>
        <dbReference type="ChEBI" id="CHEBI:15378"/>
        <dbReference type="ChEBI" id="CHEBI:29105"/>
    </reaction>
</comment>
<dbReference type="GO" id="GO:0006882">
    <property type="term" value="P:intracellular zinc ion homeostasis"/>
    <property type="evidence" value="ECO:0007669"/>
    <property type="project" value="TreeGrafter"/>
</dbReference>
<keyword evidence="17" id="KW-0539">Nucleus</keyword>
<evidence type="ECO:0000256" key="7">
    <source>
        <dbReference type="ARBA" id="ARBA00022692"/>
    </source>
</evidence>
<evidence type="ECO:0000256" key="6">
    <source>
        <dbReference type="ARBA" id="ARBA00022449"/>
    </source>
</evidence>
<evidence type="ECO:0000259" key="24">
    <source>
        <dbReference type="Pfam" id="PF01545"/>
    </source>
</evidence>
<evidence type="ECO:0000256" key="16">
    <source>
        <dbReference type="ARBA" id="ARBA00023163"/>
    </source>
</evidence>
<dbReference type="SUPFAM" id="SSF46955">
    <property type="entry name" value="Putative DNA-binding domain"/>
    <property type="match status" value="1"/>
</dbReference>
<evidence type="ECO:0000256" key="11">
    <source>
        <dbReference type="ARBA" id="ARBA00022989"/>
    </source>
</evidence>
<dbReference type="InterPro" id="IPR002524">
    <property type="entry name" value="Cation_efflux"/>
</dbReference>
<dbReference type="InterPro" id="IPR058533">
    <property type="entry name" value="Cation_efflux_TM"/>
</dbReference>